<name>T0JCB0_9SPHN</name>
<evidence type="ECO:0000313" key="2">
    <source>
        <dbReference type="EMBL" id="EQB19524.1"/>
    </source>
</evidence>
<dbReference type="InterPro" id="IPR007420">
    <property type="entry name" value="DUF465"/>
</dbReference>
<dbReference type="eggNOG" id="COG5570">
    <property type="taxonomic scope" value="Bacteria"/>
</dbReference>
<accession>T0JCB0</accession>
<dbReference type="Pfam" id="PF04325">
    <property type="entry name" value="DUF465"/>
    <property type="match status" value="1"/>
</dbReference>
<dbReference type="AlphaFoldDB" id="T0JCB0"/>
<dbReference type="PATRIC" id="fig|1096930.3.peg.205"/>
<comment type="caution">
    <text evidence="2">The sequence shown here is derived from an EMBL/GenBank/DDBJ whole genome shotgun (WGS) entry which is preliminary data.</text>
</comment>
<evidence type="ECO:0000256" key="1">
    <source>
        <dbReference type="SAM" id="MobiDB-lite"/>
    </source>
</evidence>
<proteinExistence type="predicted"/>
<sequence>MPSRQREVAGKGAGPPPEKRGEPSMDSSHVSALQLKHAGIERQIHDELSRPIPDAAMIQALKKRKLKIKEEISRH</sequence>
<feature type="region of interest" description="Disordered" evidence="1">
    <location>
        <begin position="1"/>
        <end position="31"/>
    </location>
</feature>
<protein>
    <recommendedName>
        <fullName evidence="4">DUF465 domain-containing protein</fullName>
    </recommendedName>
</protein>
<evidence type="ECO:0000313" key="3">
    <source>
        <dbReference type="Proteomes" id="UP000015527"/>
    </source>
</evidence>
<dbReference type="EMBL" id="ATHL01000011">
    <property type="protein sequence ID" value="EQB19524.1"/>
    <property type="molecule type" value="Genomic_DNA"/>
</dbReference>
<organism evidence="2 3">
    <name type="scientific">Novosphingobium lindaniclasticum LE124</name>
    <dbReference type="NCBI Taxonomy" id="1096930"/>
    <lineage>
        <taxon>Bacteria</taxon>
        <taxon>Pseudomonadati</taxon>
        <taxon>Pseudomonadota</taxon>
        <taxon>Alphaproteobacteria</taxon>
        <taxon>Sphingomonadales</taxon>
        <taxon>Sphingomonadaceae</taxon>
        <taxon>Novosphingobium</taxon>
    </lineage>
</organism>
<dbReference type="InterPro" id="IPR038444">
    <property type="entry name" value="DUF465_sf"/>
</dbReference>
<keyword evidence="3" id="KW-1185">Reference proteome</keyword>
<dbReference type="Gene3D" id="6.10.280.50">
    <property type="match status" value="1"/>
</dbReference>
<dbReference type="Proteomes" id="UP000015527">
    <property type="component" value="Unassembled WGS sequence"/>
</dbReference>
<evidence type="ECO:0008006" key="4">
    <source>
        <dbReference type="Google" id="ProtNLM"/>
    </source>
</evidence>
<reference evidence="2 3" key="1">
    <citation type="journal article" date="2013" name="Genome Announc.">
        <title>Genome Sequence of Novosphingobium lindaniclasticum LE124T, Isolated from a Hexachlorocyclohexane Dumpsite.</title>
        <authorList>
            <person name="Saxena A."/>
            <person name="Nayyar N."/>
            <person name="Sangwan N."/>
            <person name="Kumari R."/>
            <person name="Khurana J.P."/>
            <person name="Lal R."/>
        </authorList>
    </citation>
    <scope>NUCLEOTIDE SEQUENCE [LARGE SCALE GENOMIC DNA]</scope>
    <source>
        <strain evidence="2 3">LE124</strain>
    </source>
</reference>
<gene>
    <name evidence="2" type="ORF">L284_01030</name>
</gene>